<dbReference type="InterPro" id="IPR014710">
    <property type="entry name" value="RmlC-like_jellyroll"/>
</dbReference>
<dbReference type="InterPro" id="IPR011051">
    <property type="entry name" value="RmlC_Cupin_sf"/>
</dbReference>
<sequence>MGLINNISISTLTCLHPSQGLTICPVETITSEKEQGFDPPLFSHETTLVTLAPGTIEDLFVHHHQTDQLLVIRGNAVLIILLNKQYQYILMSEAEPRVIKIPPGVPHGAVNLSPNPCTAINSILFHGTPTEKDYRPIKPPFSYDLERVRKLLPD</sequence>
<gene>
    <name evidence="1" type="ORF">C7H19_01320</name>
</gene>
<dbReference type="EMBL" id="PXOH01000001">
    <property type="protein sequence ID" value="PSF39456.1"/>
    <property type="molecule type" value="Genomic_DNA"/>
</dbReference>
<keyword evidence="2" id="KW-1185">Reference proteome</keyword>
<dbReference type="OrthoDB" id="511398at2"/>
<dbReference type="AlphaFoldDB" id="A0A2T1M3R9"/>
<comment type="caution">
    <text evidence="1">The sequence shown here is derived from an EMBL/GenBank/DDBJ whole genome shotgun (WGS) entry which is preliminary data.</text>
</comment>
<organism evidence="1 2">
    <name type="scientific">Aphanothece hegewaldii CCALA 016</name>
    <dbReference type="NCBI Taxonomy" id="2107694"/>
    <lineage>
        <taxon>Bacteria</taxon>
        <taxon>Bacillati</taxon>
        <taxon>Cyanobacteriota</taxon>
        <taxon>Cyanophyceae</taxon>
        <taxon>Oscillatoriophycideae</taxon>
        <taxon>Chroococcales</taxon>
        <taxon>Aphanothecaceae</taxon>
        <taxon>Aphanothece</taxon>
    </lineage>
</organism>
<evidence type="ECO:0000313" key="2">
    <source>
        <dbReference type="Proteomes" id="UP000239001"/>
    </source>
</evidence>
<dbReference type="Gene3D" id="2.60.120.10">
    <property type="entry name" value="Jelly Rolls"/>
    <property type="match status" value="1"/>
</dbReference>
<accession>A0A2T1M3R9</accession>
<dbReference type="SUPFAM" id="SSF51182">
    <property type="entry name" value="RmlC-like cupins"/>
    <property type="match status" value="1"/>
</dbReference>
<dbReference type="Proteomes" id="UP000239001">
    <property type="component" value="Unassembled WGS sequence"/>
</dbReference>
<evidence type="ECO:0000313" key="1">
    <source>
        <dbReference type="EMBL" id="PSF39456.1"/>
    </source>
</evidence>
<reference evidence="1 2" key="1">
    <citation type="submission" date="2018-03" db="EMBL/GenBank/DDBJ databases">
        <title>The ancient ancestry and fast evolution of plastids.</title>
        <authorList>
            <person name="Moore K.R."/>
            <person name="Magnabosco C."/>
            <person name="Momper L."/>
            <person name="Gold D.A."/>
            <person name="Bosak T."/>
            <person name="Fournier G.P."/>
        </authorList>
    </citation>
    <scope>NUCLEOTIDE SEQUENCE [LARGE SCALE GENOMIC DNA]</scope>
    <source>
        <strain evidence="1 2">CCALA 016</strain>
    </source>
</reference>
<protein>
    <submittedName>
        <fullName evidence="1">dTDP-4-dehydrorhamnose 3,5-epimerase</fullName>
    </submittedName>
</protein>
<name>A0A2T1M3R9_9CHRO</name>
<reference evidence="1 2" key="2">
    <citation type="submission" date="2018-03" db="EMBL/GenBank/DDBJ databases">
        <authorList>
            <person name="Keele B.F."/>
        </authorList>
    </citation>
    <scope>NUCLEOTIDE SEQUENCE [LARGE SCALE GENOMIC DNA]</scope>
    <source>
        <strain evidence="1 2">CCALA 016</strain>
    </source>
</reference>
<dbReference type="RefSeq" id="WP_106455077.1">
    <property type="nucleotide sequence ID" value="NZ_PXOH01000001.1"/>
</dbReference>
<proteinExistence type="predicted"/>